<reference evidence="2" key="1">
    <citation type="submission" date="2022-07" db="EMBL/GenBank/DDBJ databases">
        <title>Evaluation of T. orientalis genome assembly methods using nanopore sequencing and analysis of variation between genomes.</title>
        <authorList>
            <person name="Yam J."/>
            <person name="Micallef M.L."/>
            <person name="Liu M."/>
            <person name="Djordjevic S.P."/>
            <person name="Bogema D.R."/>
            <person name="Jenkins C."/>
        </authorList>
    </citation>
    <scope>NUCLEOTIDE SEQUENCE</scope>
    <source>
        <strain evidence="2">Goon Nure</strain>
    </source>
</reference>
<evidence type="ECO:0000313" key="2">
    <source>
        <dbReference type="EMBL" id="UKK01244.2"/>
    </source>
</evidence>
<protein>
    <submittedName>
        <fullName evidence="2">Uncharacterized protein</fullName>
    </submittedName>
</protein>
<feature type="transmembrane region" description="Helical" evidence="1">
    <location>
        <begin position="90"/>
        <end position="110"/>
    </location>
</feature>
<dbReference type="AlphaFoldDB" id="A0A976MBJ7"/>
<accession>A0A976MBJ7</accession>
<sequence>MADRVAERVGNFSSSEFDEKNESPGTLSYFFGLLLGLANNFSAHTVFLLSFLAVRLLKGSNKLPLNLFLFFFFYALGSVLFFFVSPVFTFFTFVGYLFEAVFHLLALLSVQAFETEAGRGVFTASVALLGLAHGLNKSVGVSLVEATPFGSHAVLDMGLFLSGLLPFFLYMVFRFVVTEGGDFKHEHMKVFFTTVSVVALVVHLLTALFALVYSMTGSVKRHLEQKRLEQESKPKFVGRHAGSLFNNLLVSTLVFLVLYFLKYTLFPSFYPLDVEEKVTTGAKYMFLTLPGLFDGFARLAFLYLFGRVDWTHVTPCSTLYMLVFDLLLVVFFGCLHRMQDQDFVLFEESFSLLFFLAFLLVHSASSDVITLQFLGHAANKDSERDMETHELEAELPRAHKRVTAHVFLNVLESLGSTLGSLATLLFFSLSTEKKS</sequence>
<feature type="transmembrane region" description="Helical" evidence="1">
    <location>
        <begin position="350"/>
        <end position="374"/>
    </location>
</feature>
<feature type="transmembrane region" description="Helical" evidence="1">
    <location>
        <begin position="29"/>
        <end position="53"/>
    </location>
</feature>
<organism evidence="2 3">
    <name type="scientific">Theileria orientalis</name>
    <dbReference type="NCBI Taxonomy" id="68886"/>
    <lineage>
        <taxon>Eukaryota</taxon>
        <taxon>Sar</taxon>
        <taxon>Alveolata</taxon>
        <taxon>Apicomplexa</taxon>
        <taxon>Aconoidasida</taxon>
        <taxon>Piroplasmida</taxon>
        <taxon>Theileriidae</taxon>
        <taxon>Theileria</taxon>
    </lineage>
</organism>
<evidence type="ECO:0000256" key="1">
    <source>
        <dbReference type="SAM" id="Phobius"/>
    </source>
</evidence>
<keyword evidence="1" id="KW-0472">Membrane</keyword>
<feature type="transmembrane region" description="Helical" evidence="1">
    <location>
        <begin position="284"/>
        <end position="306"/>
    </location>
</feature>
<name>A0A976MBJ7_THEOR</name>
<feature type="transmembrane region" description="Helical" evidence="1">
    <location>
        <begin position="155"/>
        <end position="177"/>
    </location>
</feature>
<evidence type="ECO:0000313" key="3">
    <source>
        <dbReference type="Proteomes" id="UP000244811"/>
    </source>
</evidence>
<dbReference type="Proteomes" id="UP000244811">
    <property type="component" value="Chromosome 3"/>
</dbReference>
<gene>
    <name evidence="2" type="ORF">MACK_002057</name>
</gene>
<feature type="transmembrane region" description="Helical" evidence="1">
    <location>
        <begin position="318"/>
        <end position="338"/>
    </location>
</feature>
<feature type="transmembrane region" description="Helical" evidence="1">
    <location>
        <begin position="406"/>
        <end position="429"/>
    </location>
</feature>
<keyword evidence="1" id="KW-1133">Transmembrane helix</keyword>
<feature type="transmembrane region" description="Helical" evidence="1">
    <location>
        <begin position="189"/>
        <end position="213"/>
    </location>
</feature>
<feature type="transmembrane region" description="Helical" evidence="1">
    <location>
        <begin position="117"/>
        <end position="135"/>
    </location>
</feature>
<proteinExistence type="predicted"/>
<dbReference type="EMBL" id="CP056070">
    <property type="protein sequence ID" value="UKK01244.2"/>
    <property type="molecule type" value="Genomic_DNA"/>
</dbReference>
<feature type="transmembrane region" description="Helical" evidence="1">
    <location>
        <begin position="244"/>
        <end position="263"/>
    </location>
</feature>
<feature type="transmembrane region" description="Helical" evidence="1">
    <location>
        <begin position="65"/>
        <end position="84"/>
    </location>
</feature>
<keyword evidence="1" id="KW-0812">Transmembrane</keyword>